<evidence type="ECO:0000313" key="8">
    <source>
        <dbReference type="Proteomes" id="UP000220133"/>
    </source>
</evidence>
<keyword evidence="5" id="KW-1133">Transmembrane helix</keyword>
<dbReference type="InterPro" id="IPR036249">
    <property type="entry name" value="Thioredoxin-like_sf"/>
</dbReference>
<dbReference type="GO" id="GO:0046872">
    <property type="term" value="F:metal ion binding"/>
    <property type="evidence" value="ECO:0007669"/>
    <property type="project" value="UniProtKB-KW"/>
</dbReference>
<dbReference type="PANTHER" id="PTHR12151:SF25">
    <property type="entry name" value="LINALOOL DEHYDRATASE_ISOMERASE DOMAIN-CONTAINING PROTEIN"/>
    <property type="match status" value="1"/>
</dbReference>
<feature type="disulfide bond" description="Redox-active" evidence="4">
    <location>
        <begin position="75"/>
        <end position="79"/>
    </location>
</feature>
<name>A0A291QZ92_9BACT</name>
<dbReference type="InterPro" id="IPR013766">
    <property type="entry name" value="Thioredoxin_domain"/>
</dbReference>
<gene>
    <name evidence="7" type="ORF">COR50_19765</name>
</gene>
<dbReference type="RefSeq" id="WP_098195599.1">
    <property type="nucleotide sequence ID" value="NZ_CP023777.1"/>
</dbReference>
<accession>A0A291QZ92</accession>
<dbReference type="PROSITE" id="PS51352">
    <property type="entry name" value="THIOREDOXIN_2"/>
    <property type="match status" value="1"/>
</dbReference>
<keyword evidence="5" id="KW-0472">Membrane</keyword>
<dbReference type="InterPro" id="IPR003782">
    <property type="entry name" value="SCO1/SenC"/>
</dbReference>
<feature type="binding site" evidence="3">
    <location>
        <position position="75"/>
    </location>
    <ligand>
        <name>Cu cation</name>
        <dbReference type="ChEBI" id="CHEBI:23378"/>
    </ligand>
</feature>
<dbReference type="AlphaFoldDB" id="A0A291QZ92"/>
<dbReference type="PANTHER" id="PTHR12151">
    <property type="entry name" value="ELECTRON TRANSPORT PROTIN SCO1/SENC FAMILY MEMBER"/>
    <property type="match status" value="1"/>
</dbReference>
<dbReference type="KEGG" id="cbae:COR50_19765"/>
<evidence type="ECO:0000256" key="4">
    <source>
        <dbReference type="PIRSR" id="PIRSR603782-2"/>
    </source>
</evidence>
<feature type="transmembrane region" description="Helical" evidence="5">
    <location>
        <begin position="6"/>
        <end position="27"/>
    </location>
</feature>
<evidence type="ECO:0000259" key="6">
    <source>
        <dbReference type="PROSITE" id="PS51352"/>
    </source>
</evidence>
<dbReference type="EMBL" id="CP023777">
    <property type="protein sequence ID" value="ATL49231.1"/>
    <property type="molecule type" value="Genomic_DNA"/>
</dbReference>
<organism evidence="7 8">
    <name type="scientific">Chitinophaga caeni</name>
    <dbReference type="NCBI Taxonomy" id="2029983"/>
    <lineage>
        <taxon>Bacteria</taxon>
        <taxon>Pseudomonadati</taxon>
        <taxon>Bacteroidota</taxon>
        <taxon>Chitinophagia</taxon>
        <taxon>Chitinophagales</taxon>
        <taxon>Chitinophagaceae</taxon>
        <taxon>Chitinophaga</taxon>
    </lineage>
</organism>
<dbReference type="Pfam" id="PF02630">
    <property type="entry name" value="SCO1-SenC"/>
    <property type="match status" value="1"/>
</dbReference>
<evidence type="ECO:0000313" key="7">
    <source>
        <dbReference type="EMBL" id="ATL49231.1"/>
    </source>
</evidence>
<feature type="binding site" evidence="3">
    <location>
        <position position="79"/>
    </location>
    <ligand>
        <name>Cu cation</name>
        <dbReference type="ChEBI" id="CHEBI:23378"/>
    </ligand>
</feature>
<keyword evidence="3" id="KW-0479">Metal-binding</keyword>
<dbReference type="SUPFAM" id="SSF52833">
    <property type="entry name" value="Thioredoxin-like"/>
    <property type="match status" value="1"/>
</dbReference>
<dbReference type="CDD" id="cd02968">
    <property type="entry name" value="SCO"/>
    <property type="match status" value="1"/>
</dbReference>
<evidence type="ECO:0000256" key="2">
    <source>
        <dbReference type="ARBA" id="ARBA00023008"/>
    </source>
</evidence>
<feature type="binding site" evidence="3">
    <location>
        <position position="168"/>
    </location>
    <ligand>
        <name>Cu cation</name>
        <dbReference type="ChEBI" id="CHEBI:23378"/>
    </ligand>
</feature>
<proteinExistence type="inferred from homology"/>
<evidence type="ECO:0000256" key="5">
    <source>
        <dbReference type="SAM" id="Phobius"/>
    </source>
</evidence>
<keyword evidence="4" id="KW-1015">Disulfide bond</keyword>
<evidence type="ECO:0000256" key="1">
    <source>
        <dbReference type="ARBA" id="ARBA00010996"/>
    </source>
</evidence>
<sequence length="209" mass="23721">MRLSKVIIIGFTVATLLVILYMGYSFFGKTPELPYVGEPGHTVGQFSFQDQSGRTITEKNLDGKVAVVEYFFTTCPGICKVMNKNLYDVYKAYGKDPKFIMLSHTVDPEMDSVPVLAAYAEKMNVDNSSNWHFLTGNKYDLYKAARTDYLLAVEEADVKTGSENDFIHTQYVALLDNNRRIRGFYDATDKQSIQKLMRDIKTLESSIDN</sequence>
<keyword evidence="2 3" id="KW-0186">Copper</keyword>
<feature type="domain" description="Thioredoxin" evidence="6">
    <location>
        <begin position="37"/>
        <end position="205"/>
    </location>
</feature>
<dbReference type="Gene3D" id="3.40.30.10">
    <property type="entry name" value="Glutaredoxin"/>
    <property type="match status" value="1"/>
</dbReference>
<protein>
    <submittedName>
        <fullName evidence="7">Electron transport protein SCO1/SenC</fullName>
    </submittedName>
</protein>
<reference evidence="7 8" key="1">
    <citation type="submission" date="2017-10" db="EMBL/GenBank/DDBJ databases">
        <title>Paenichitinophaga pekingensis gen. nov., sp. nov., isolated from activated sludge.</title>
        <authorList>
            <person name="Jin D."/>
            <person name="Kong X."/>
            <person name="Deng Y."/>
            <person name="Bai Z."/>
        </authorList>
    </citation>
    <scope>NUCLEOTIDE SEQUENCE [LARGE SCALE GENOMIC DNA]</scope>
    <source>
        <strain evidence="7 8">13</strain>
    </source>
</reference>
<keyword evidence="8" id="KW-1185">Reference proteome</keyword>
<dbReference type="Proteomes" id="UP000220133">
    <property type="component" value="Chromosome"/>
</dbReference>
<dbReference type="OrthoDB" id="9811998at2"/>
<comment type="similarity">
    <text evidence="1">Belongs to the SCO1/2 family.</text>
</comment>
<evidence type="ECO:0000256" key="3">
    <source>
        <dbReference type="PIRSR" id="PIRSR603782-1"/>
    </source>
</evidence>
<keyword evidence="5" id="KW-0812">Transmembrane</keyword>